<organism evidence="10 11">
    <name type="scientific">Fontimonas thermophila</name>
    <dbReference type="NCBI Taxonomy" id="1076937"/>
    <lineage>
        <taxon>Bacteria</taxon>
        <taxon>Pseudomonadati</taxon>
        <taxon>Pseudomonadota</taxon>
        <taxon>Gammaproteobacteria</taxon>
        <taxon>Nevskiales</taxon>
        <taxon>Nevskiaceae</taxon>
        <taxon>Fontimonas</taxon>
    </lineage>
</organism>
<evidence type="ECO:0000256" key="1">
    <source>
        <dbReference type="ARBA" id="ARBA00004429"/>
    </source>
</evidence>
<dbReference type="Gene3D" id="1.10.3720.10">
    <property type="entry name" value="MetI-like"/>
    <property type="match status" value="2"/>
</dbReference>
<dbReference type="GO" id="GO:0055085">
    <property type="term" value="P:transmembrane transport"/>
    <property type="evidence" value="ECO:0007669"/>
    <property type="project" value="InterPro"/>
</dbReference>
<dbReference type="Proteomes" id="UP000199771">
    <property type="component" value="Unassembled WGS sequence"/>
</dbReference>
<evidence type="ECO:0000256" key="7">
    <source>
        <dbReference type="ARBA" id="ARBA00023136"/>
    </source>
</evidence>
<feature type="transmembrane region" description="Helical" evidence="8">
    <location>
        <begin position="377"/>
        <end position="402"/>
    </location>
</feature>
<evidence type="ECO:0000256" key="4">
    <source>
        <dbReference type="ARBA" id="ARBA00022519"/>
    </source>
</evidence>
<name>A0A1I2JE96_9GAMM</name>
<dbReference type="PANTHER" id="PTHR43357:SF3">
    <property type="entry name" value="FE(3+)-TRANSPORT SYSTEM PERMEASE PROTEIN FBPB 2"/>
    <property type="match status" value="1"/>
</dbReference>
<dbReference type="EMBL" id="FOOC01000006">
    <property type="protein sequence ID" value="SFF51487.1"/>
    <property type="molecule type" value="Genomic_DNA"/>
</dbReference>
<evidence type="ECO:0000256" key="8">
    <source>
        <dbReference type="RuleBase" id="RU363032"/>
    </source>
</evidence>
<keyword evidence="2 8" id="KW-0813">Transport</keyword>
<dbReference type="OrthoDB" id="9790211at2"/>
<evidence type="ECO:0000256" key="2">
    <source>
        <dbReference type="ARBA" id="ARBA00022448"/>
    </source>
</evidence>
<dbReference type="FunFam" id="1.10.3720.10:FF:000088">
    <property type="entry name" value="Iron(III) ABC transporter, permease protein"/>
    <property type="match status" value="1"/>
</dbReference>
<feature type="domain" description="ABC transmembrane type-1" evidence="9">
    <location>
        <begin position="298"/>
        <end position="498"/>
    </location>
</feature>
<keyword evidence="11" id="KW-1185">Reference proteome</keyword>
<evidence type="ECO:0000313" key="10">
    <source>
        <dbReference type="EMBL" id="SFF51487.1"/>
    </source>
</evidence>
<gene>
    <name evidence="10" type="ORF">SAMN04488120_106113</name>
</gene>
<keyword evidence="3" id="KW-1003">Cell membrane</keyword>
<evidence type="ECO:0000313" key="11">
    <source>
        <dbReference type="Proteomes" id="UP000199771"/>
    </source>
</evidence>
<dbReference type="SUPFAM" id="SSF161098">
    <property type="entry name" value="MetI-like"/>
    <property type="match status" value="2"/>
</dbReference>
<dbReference type="InterPro" id="IPR035906">
    <property type="entry name" value="MetI-like_sf"/>
</dbReference>
<dbReference type="CDD" id="cd06261">
    <property type="entry name" value="TM_PBP2"/>
    <property type="match status" value="2"/>
</dbReference>
<feature type="transmembrane region" description="Helical" evidence="8">
    <location>
        <begin position="333"/>
        <end position="357"/>
    </location>
</feature>
<proteinExistence type="inferred from homology"/>
<keyword evidence="5 8" id="KW-0812">Transmembrane</keyword>
<evidence type="ECO:0000256" key="5">
    <source>
        <dbReference type="ARBA" id="ARBA00022692"/>
    </source>
</evidence>
<comment type="subcellular location">
    <subcellularLocation>
        <location evidence="1">Cell inner membrane</location>
        <topology evidence="1">Multi-pass membrane protein</topology>
    </subcellularLocation>
    <subcellularLocation>
        <location evidence="8">Cell membrane</location>
        <topology evidence="8">Multi-pass membrane protein</topology>
    </subcellularLocation>
</comment>
<protein>
    <submittedName>
        <fullName evidence="10">Iron(III) transport system permease protein</fullName>
    </submittedName>
</protein>
<feature type="transmembrane region" description="Helical" evidence="8">
    <location>
        <begin position="169"/>
        <end position="191"/>
    </location>
</feature>
<keyword evidence="7 8" id="KW-0472">Membrane</keyword>
<reference evidence="10 11" key="1">
    <citation type="submission" date="2016-10" db="EMBL/GenBank/DDBJ databases">
        <authorList>
            <person name="de Groot N.N."/>
        </authorList>
    </citation>
    <scope>NUCLEOTIDE SEQUENCE [LARGE SCALE GENOMIC DNA]</scope>
    <source>
        <strain evidence="10 11">DSM 23609</strain>
    </source>
</reference>
<accession>A0A1I2JE96</accession>
<evidence type="ECO:0000259" key="9">
    <source>
        <dbReference type="PROSITE" id="PS50928"/>
    </source>
</evidence>
<dbReference type="Pfam" id="PF00528">
    <property type="entry name" value="BPD_transp_1"/>
    <property type="match status" value="1"/>
</dbReference>
<keyword evidence="6 8" id="KW-1133">Transmembrane helix</keyword>
<feature type="transmembrane region" description="Helical" evidence="8">
    <location>
        <begin position="297"/>
        <end position="321"/>
    </location>
</feature>
<feature type="transmembrane region" description="Helical" evidence="8">
    <location>
        <begin position="36"/>
        <end position="59"/>
    </location>
</feature>
<dbReference type="PROSITE" id="PS50928">
    <property type="entry name" value="ABC_TM1"/>
    <property type="match status" value="2"/>
</dbReference>
<feature type="transmembrane region" description="Helical" evidence="8">
    <location>
        <begin position="110"/>
        <end position="132"/>
    </location>
</feature>
<feature type="transmembrane region" description="Helical" evidence="8">
    <location>
        <begin position="203"/>
        <end position="228"/>
    </location>
</feature>
<comment type="similarity">
    <text evidence="8">Belongs to the binding-protein-dependent transport system permease family.</text>
</comment>
<dbReference type="PANTHER" id="PTHR43357">
    <property type="entry name" value="INNER MEMBRANE ABC TRANSPORTER PERMEASE PROTEIN YDCV"/>
    <property type="match status" value="1"/>
</dbReference>
<evidence type="ECO:0000256" key="6">
    <source>
        <dbReference type="ARBA" id="ARBA00022989"/>
    </source>
</evidence>
<dbReference type="AlphaFoldDB" id="A0A1I2JE96"/>
<dbReference type="InterPro" id="IPR000515">
    <property type="entry name" value="MetI-like"/>
</dbReference>
<dbReference type="STRING" id="1076937.SAMN04488120_106113"/>
<feature type="transmembrane region" description="Helical" evidence="8">
    <location>
        <begin position="258"/>
        <end position="277"/>
    </location>
</feature>
<feature type="domain" description="ABC transmembrane type-1" evidence="9">
    <location>
        <begin position="31"/>
        <end position="229"/>
    </location>
</feature>
<keyword evidence="4" id="KW-0997">Cell inner membrane</keyword>
<dbReference type="GO" id="GO:0005886">
    <property type="term" value="C:plasma membrane"/>
    <property type="evidence" value="ECO:0007669"/>
    <property type="project" value="UniProtKB-SubCell"/>
</dbReference>
<sequence length="515" mass="55338">MLPLGVVAVCAVGVERAVWAHLAEHVLPQALVNTAWLLLGVGLGTAVLGTLLAALVALCEFPGRRWLSWALLLPLAMPTYVLAVAAVGLLDYAAPLPSALRALGVGFPDIRSRGGVILVMTLALYPYVYLVARPAFASQGLRVLEVGRALGMGPFRAFLRASLPLARPWIAGGTLLVLMETLADFGAVAAFNYDTLTTAIYKAWFGLFSLDAALSVAGVLILLVLVLLTAESKLRAHREYTALGVALPRRLPLGRWRWLATAACLLVLALGFVLPLVQLLQWSWTHRHDIGMHDLRLAVHSVSLGLVAATMTITAAVLLAYAVRHQADRFTQVCARLATLGYALPGALLAVGLYVPLARGTAFISDTWGIATTVQTSLLLLVLAYGVRFLAVAHTPLAAALLRIRPSLDEAARLHGVRGISLIWKVHLPLLRGSLATAMLLVFVDVMKEMPITLMTRPFGWDTLAIRVFELTQEGEWARAAWPSLTIVLAGLLPVLWLDRGIDAGISGRRRAPAA</sequence>
<feature type="transmembrane region" description="Helical" evidence="8">
    <location>
        <begin position="66"/>
        <end position="90"/>
    </location>
</feature>
<evidence type="ECO:0000256" key="3">
    <source>
        <dbReference type="ARBA" id="ARBA00022475"/>
    </source>
</evidence>